<evidence type="ECO:0000313" key="4">
    <source>
        <dbReference type="EMBL" id="QNN52180.1"/>
    </source>
</evidence>
<evidence type="ECO:0000313" key="5">
    <source>
        <dbReference type="Proteomes" id="UP000515947"/>
    </source>
</evidence>
<keyword evidence="1" id="KW-0378">Hydrolase</keyword>
<dbReference type="Proteomes" id="UP000515947">
    <property type="component" value="Chromosome"/>
</dbReference>
<dbReference type="AlphaFoldDB" id="A0A7G9R9A5"/>
<proteinExistence type="predicted"/>
<evidence type="ECO:0000256" key="1">
    <source>
        <dbReference type="ARBA" id="ARBA00023295"/>
    </source>
</evidence>
<dbReference type="GO" id="GO:0000272">
    <property type="term" value="P:polysaccharide catabolic process"/>
    <property type="evidence" value="ECO:0007669"/>
    <property type="project" value="UniProtKB-KW"/>
</dbReference>
<name>A0A7G9R9A5_9ACTN</name>
<keyword evidence="5" id="KW-1185">Reference proteome</keyword>
<dbReference type="GO" id="GO:0016798">
    <property type="term" value="F:hydrolase activity, acting on glycosyl bonds"/>
    <property type="evidence" value="ECO:0007669"/>
    <property type="project" value="UniProtKB-KW"/>
</dbReference>
<feature type="domain" description="Fibronectin type-III" evidence="3">
    <location>
        <begin position="367"/>
        <end position="463"/>
    </location>
</feature>
<dbReference type="InterPro" id="IPR036116">
    <property type="entry name" value="FN3_sf"/>
</dbReference>
<dbReference type="RefSeq" id="WP_187578022.1">
    <property type="nucleotide sequence ID" value="NZ_CP060713.1"/>
</dbReference>
<keyword evidence="2" id="KW-0119">Carbohydrate metabolism</keyword>
<evidence type="ECO:0000256" key="2">
    <source>
        <dbReference type="ARBA" id="ARBA00023326"/>
    </source>
</evidence>
<keyword evidence="1" id="KW-0326">Glycosidase</keyword>
<dbReference type="EMBL" id="CP060713">
    <property type="protein sequence ID" value="QNN52180.1"/>
    <property type="molecule type" value="Genomic_DNA"/>
</dbReference>
<protein>
    <submittedName>
        <fullName evidence="4">Fibronectin type III domain-containing protein</fullName>
    </submittedName>
</protein>
<organism evidence="4 5">
    <name type="scientific">Nocardioides mesophilus</name>
    <dbReference type="NCBI Taxonomy" id="433659"/>
    <lineage>
        <taxon>Bacteria</taxon>
        <taxon>Bacillati</taxon>
        <taxon>Actinomycetota</taxon>
        <taxon>Actinomycetes</taxon>
        <taxon>Propionibacteriales</taxon>
        <taxon>Nocardioidaceae</taxon>
        <taxon>Nocardioides</taxon>
    </lineage>
</organism>
<dbReference type="PROSITE" id="PS50853">
    <property type="entry name" value="FN3"/>
    <property type="match status" value="2"/>
</dbReference>
<dbReference type="Gene3D" id="2.60.40.10">
    <property type="entry name" value="Immunoglobulins"/>
    <property type="match status" value="1"/>
</dbReference>
<keyword evidence="2" id="KW-0624">Polysaccharide degradation</keyword>
<dbReference type="InterPro" id="IPR003961">
    <property type="entry name" value="FN3_dom"/>
</dbReference>
<dbReference type="CDD" id="cd00063">
    <property type="entry name" value="FN3"/>
    <property type="match status" value="1"/>
</dbReference>
<sequence length="699" mass="73935">MAVPQADEQQRLLANLITVMARDKLPVPRFWYFPGQYKAVVVATGDDHAGGGTAGRFDTYKANSPAGCSVADWQCLRSTSYVYPSSPLTNAQAVSYTADGFEVALHPQNGCRDFASTADLSSTYDSDLAAWQSRYTGIAKPTTNRFHCMVWSDWASQPKVELDHGMRYDANYYYWPGTWIQDRPGFMNGSGLPMRFTDTDGSLIDVFQGNTSMTDESGQSYPYTADTLFANATGPLGYYGAFTVNMHTDNASTFESSSLLTSAKNAGVPMVTAKQMLTWLDGRNASSFQNVAWSGSTLTFGTAVGAGANRLTVMLPTAGPGGSVLGSISRAGTPVTFTRSTIKGQEYALFPAGSGTFTASYTSGAQAPALTTARTSDVTADSASLAWQSSQPSTGTLLLGTSPTDLSATQTQGGLTSSHSLTVDDLSADRTYYYRVRSVDGGGQTQTWPATGQPPARFTTSAADATAPAVSDVAVAPLPDGTARVSWTTDEPATSLVRFGSSAQRLDQLRRDDQLTRQHVVVLTELAPDARLWVRVESQDQAGNLGRQRSEVPVATAPPGVADQAAADFRSGSLTGTTVVTDQAHGTVTLQGGGTGTLTSHVLDSRQKVTWDRATWIADLPAGASLTVQVRTGSRPDPDGTWSGWKTLTGSGSRIGTEGRYLQYRLTMTATAGAPAVQAIGFSHDGVLGSPASEVPDAH</sequence>
<dbReference type="KEGG" id="nmes:H9L09_17025"/>
<dbReference type="InterPro" id="IPR013783">
    <property type="entry name" value="Ig-like_fold"/>
</dbReference>
<feature type="domain" description="Fibronectin type-III" evidence="3">
    <location>
        <begin position="469"/>
        <end position="559"/>
    </location>
</feature>
<evidence type="ECO:0000259" key="3">
    <source>
        <dbReference type="PROSITE" id="PS50853"/>
    </source>
</evidence>
<dbReference type="SMART" id="SM00060">
    <property type="entry name" value="FN3"/>
    <property type="match status" value="2"/>
</dbReference>
<gene>
    <name evidence="4" type="ORF">H9L09_17025</name>
</gene>
<reference evidence="4 5" key="1">
    <citation type="submission" date="2020-08" db="EMBL/GenBank/DDBJ databases">
        <title>Genome sequence of Nocardioides mesophilus KACC 16243T.</title>
        <authorList>
            <person name="Hyun D.-W."/>
            <person name="Bae J.-W."/>
        </authorList>
    </citation>
    <scope>NUCLEOTIDE SEQUENCE [LARGE SCALE GENOMIC DNA]</scope>
    <source>
        <strain evidence="4 5">KACC 16243</strain>
    </source>
</reference>
<accession>A0A7G9R9A5</accession>
<dbReference type="SUPFAM" id="SSF49265">
    <property type="entry name" value="Fibronectin type III"/>
    <property type="match status" value="1"/>
</dbReference>